<proteinExistence type="predicted"/>
<dbReference type="Pfam" id="PF11010">
    <property type="entry name" value="DUF2848"/>
    <property type="match status" value="1"/>
</dbReference>
<gene>
    <name evidence="1" type="ORF">S01H4_22873</name>
</gene>
<accession>X1C7T5</accession>
<protein>
    <submittedName>
        <fullName evidence="1">Uncharacterized protein</fullName>
    </submittedName>
</protein>
<dbReference type="EMBL" id="BART01010542">
    <property type="protein sequence ID" value="GAG89377.1"/>
    <property type="molecule type" value="Genomic_DNA"/>
</dbReference>
<dbReference type="InterPro" id="IPR021269">
    <property type="entry name" value="DUF2848"/>
</dbReference>
<organism evidence="1">
    <name type="scientific">marine sediment metagenome</name>
    <dbReference type="NCBI Taxonomy" id="412755"/>
    <lineage>
        <taxon>unclassified sequences</taxon>
        <taxon>metagenomes</taxon>
        <taxon>ecological metagenomes</taxon>
    </lineage>
</organism>
<dbReference type="AlphaFoldDB" id="X1C7T5"/>
<comment type="caution">
    <text evidence="1">The sequence shown here is derived from an EMBL/GenBank/DDBJ whole genome shotgun (WGS) entry which is preliminary data.</text>
</comment>
<evidence type="ECO:0000313" key="1">
    <source>
        <dbReference type="EMBL" id="GAG89377.1"/>
    </source>
</evidence>
<reference evidence="1" key="1">
    <citation type="journal article" date="2014" name="Front. Microbiol.">
        <title>High frequency of phylogenetically diverse reductive dehalogenase-homologous genes in deep subseafloor sedimentary metagenomes.</title>
        <authorList>
            <person name="Kawai M."/>
            <person name="Futagami T."/>
            <person name="Toyoda A."/>
            <person name="Takaki Y."/>
            <person name="Nishi S."/>
            <person name="Hori S."/>
            <person name="Arai W."/>
            <person name="Tsubouchi T."/>
            <person name="Morono Y."/>
            <person name="Uchiyama I."/>
            <person name="Ito T."/>
            <person name="Fujiyama A."/>
            <person name="Inagaki F."/>
            <person name="Takami H."/>
        </authorList>
    </citation>
    <scope>NUCLEOTIDE SEQUENCE</scope>
    <source>
        <strain evidence="1">Expedition CK06-06</strain>
    </source>
</reference>
<sequence>MHITLRQNVTFWTLSLAENSTSGEAEFVLLFDRDETYVAVGSDHTDRKLEDHNLLAAKQMCTNVISAAVWRYEEVADHWDDLILRSWVEKDGQRELYQEGRLALIMKVAELIDKVKAQITGDLGGLALYSATIPIIGGEYCFSPRFEAELIDEQMGRTLSLAYSVEPITWFKGEMQIG</sequence>
<name>X1C7T5_9ZZZZ</name>